<sequence length="843" mass="93973">MVENLILYHCSYLILTLLLIFSSSTTRCFSLGELDTYNTFSVSSFRYPETRLRPFDSRYIRVDLPAWFSSLSIQLESDVDLDVKRIAKVSISTLPLICLRDGSLPLPDVSETALNGLVFGSLSNGSSKGLEDLEYVEQCFPMQKNISVKLTNEQISPGVWYLGLFNGVGDTRTQSKMIVRGSSYSFIANMSVEGCTTSTIWGQFCNQTVNPLSCARSDSYNLTGNFSDSKVNNGTTINVVSCRNSFNTPCHGIGETNVYSLDVVGITEQLTIMAMNVSFNMTPSNNSVNVSGANIMCFARHGALPSATLYDFSADIHKEPLPIPSPKVGRWYITVIPVNLSEELGEIHDTNAQVCYSLEWQVLECPMGKAGLNCTWEIYNLQTGIRRESYLFESSYIPVSGKFPTDSADFPLEPLLSNSSYGGESDDIWTYFLMDVPVGAAGGNIHIQLTSDTKMKFEIYAKFRGLPSLQSWDYYYANRTNSSSGSIFFKLYNSSEEKVDFYILYAREGTWGFGIRHVNTSSSETTMSVSLERCPRRCSSHGQCRYAFDASGLTSYRSIIVGTLIPTAPVIATMEALTAVLKLYLIKLKTDVGHIWQSIALIASNAAALLPAYRALRQKAFAEWVLFTSSGISSGLYHACDVGTWCALSYNVLQFMDFWLSFMAVVSTFVYLTTVDEALKRTIHTAVAILTALMAITKATRSSNIMLVIAIGILGLLIGWVVELSTKFRLFSFSIGFCRNMLDSQQTVTQRVRNLIKTLLLRFRWAFVLVGFTALAMAAISWKLESSESYWIWHSVWHVTIYTSSFFFLCSKVDNVNSENQGPVEASYELTLQDSTPRGDRRE</sequence>
<comment type="caution">
    <text evidence="1">The sequence shown here is derived from an EMBL/GenBank/DDBJ whole genome shotgun (WGS) entry which is preliminary data.</text>
</comment>
<keyword evidence="2" id="KW-1185">Reference proteome</keyword>
<reference evidence="2" key="1">
    <citation type="journal article" date="2023" name="G3 (Bethesda)">
        <title>Genome assembly and association tests identify interacting loci associated with vigor, precocity, and sex in interspecific pistachio rootstocks.</title>
        <authorList>
            <person name="Palmer W."/>
            <person name="Jacygrad E."/>
            <person name="Sagayaradj S."/>
            <person name="Cavanaugh K."/>
            <person name="Han R."/>
            <person name="Bertier L."/>
            <person name="Beede B."/>
            <person name="Kafkas S."/>
            <person name="Golino D."/>
            <person name="Preece J."/>
            <person name="Michelmore R."/>
        </authorList>
    </citation>
    <scope>NUCLEOTIDE SEQUENCE [LARGE SCALE GENOMIC DNA]</scope>
</reference>
<evidence type="ECO:0000313" key="2">
    <source>
        <dbReference type="Proteomes" id="UP001164250"/>
    </source>
</evidence>
<name>A0ACC1C5R0_9ROSI</name>
<protein>
    <submittedName>
        <fullName evidence="1">Uncharacterized protein</fullName>
    </submittedName>
</protein>
<dbReference type="EMBL" id="CM047897">
    <property type="protein sequence ID" value="KAJ0110891.1"/>
    <property type="molecule type" value="Genomic_DNA"/>
</dbReference>
<organism evidence="1 2">
    <name type="scientific">Pistacia atlantica</name>
    <dbReference type="NCBI Taxonomy" id="434234"/>
    <lineage>
        <taxon>Eukaryota</taxon>
        <taxon>Viridiplantae</taxon>
        <taxon>Streptophyta</taxon>
        <taxon>Embryophyta</taxon>
        <taxon>Tracheophyta</taxon>
        <taxon>Spermatophyta</taxon>
        <taxon>Magnoliopsida</taxon>
        <taxon>eudicotyledons</taxon>
        <taxon>Gunneridae</taxon>
        <taxon>Pentapetalae</taxon>
        <taxon>rosids</taxon>
        <taxon>malvids</taxon>
        <taxon>Sapindales</taxon>
        <taxon>Anacardiaceae</taxon>
        <taxon>Pistacia</taxon>
    </lineage>
</organism>
<dbReference type="Proteomes" id="UP001164250">
    <property type="component" value="Chromosome 1"/>
</dbReference>
<accession>A0ACC1C5R0</accession>
<evidence type="ECO:0000313" key="1">
    <source>
        <dbReference type="EMBL" id="KAJ0110891.1"/>
    </source>
</evidence>
<gene>
    <name evidence="1" type="ORF">Patl1_00479</name>
</gene>
<proteinExistence type="predicted"/>